<organism evidence="1">
    <name type="scientific">uncultured Cytophagales bacterium</name>
    <dbReference type="NCBI Taxonomy" id="158755"/>
    <lineage>
        <taxon>Bacteria</taxon>
        <taxon>Pseudomonadati</taxon>
        <taxon>Bacteroidota</taxon>
        <taxon>Sphingobacteriia</taxon>
        <taxon>Sphingobacteriales</taxon>
        <taxon>environmental samples</taxon>
    </lineage>
</organism>
<accession>A0A6J4H3B0</accession>
<evidence type="ECO:0008006" key="2">
    <source>
        <dbReference type="Google" id="ProtNLM"/>
    </source>
</evidence>
<dbReference type="Gene3D" id="3.30.1330.40">
    <property type="entry name" value="RutC-like"/>
    <property type="match status" value="1"/>
</dbReference>
<name>A0A6J4H3B0_9SPHI</name>
<evidence type="ECO:0000313" key="1">
    <source>
        <dbReference type="EMBL" id="CAA9211356.1"/>
    </source>
</evidence>
<dbReference type="Pfam" id="PF01042">
    <property type="entry name" value="Ribonuc_L-PSP"/>
    <property type="match status" value="1"/>
</dbReference>
<dbReference type="SUPFAM" id="SSF55298">
    <property type="entry name" value="YjgF-like"/>
    <property type="match status" value="1"/>
</dbReference>
<gene>
    <name evidence="1" type="ORF">AVDCRST_MAG56-2387</name>
</gene>
<dbReference type="AlphaFoldDB" id="A0A6J4H3B0"/>
<dbReference type="InterPro" id="IPR006175">
    <property type="entry name" value="YjgF/YER057c/UK114"/>
</dbReference>
<dbReference type="PANTHER" id="PTHR43857">
    <property type="entry name" value="BLR7761 PROTEIN"/>
    <property type="match status" value="1"/>
</dbReference>
<sequence>MHMERKAKETQSLGMPWETEYGYAQAVRAGNTVWLSGQLGHDDKGVLAEGMEAQMRQTYANAEKLLKGFGMTMNDVVEEVVYVLDTQAAFLARKKLGRAVYPDPMQVASTLIGVVGLAIPGQLVEIKIVAQQ</sequence>
<proteinExistence type="predicted"/>
<dbReference type="InterPro" id="IPR035959">
    <property type="entry name" value="RutC-like_sf"/>
</dbReference>
<dbReference type="PANTHER" id="PTHR43857:SF1">
    <property type="entry name" value="YJGH FAMILY PROTEIN"/>
    <property type="match status" value="1"/>
</dbReference>
<protein>
    <recommendedName>
        <fullName evidence="2">RidA/YER057c/UK114 superfamily protein</fullName>
    </recommendedName>
</protein>
<reference evidence="1" key="1">
    <citation type="submission" date="2020-02" db="EMBL/GenBank/DDBJ databases">
        <authorList>
            <person name="Meier V. D."/>
        </authorList>
    </citation>
    <scope>NUCLEOTIDE SEQUENCE</scope>
    <source>
        <strain evidence="1">AVDCRST_MAG56</strain>
    </source>
</reference>
<dbReference type="EMBL" id="CADCTQ010000001">
    <property type="protein sequence ID" value="CAA9211356.1"/>
    <property type="molecule type" value="Genomic_DNA"/>
</dbReference>